<dbReference type="SUPFAM" id="SSF53474">
    <property type="entry name" value="alpha/beta-Hydrolases"/>
    <property type="match status" value="1"/>
</dbReference>
<dbReference type="Proteomes" id="UP000242715">
    <property type="component" value="Unassembled WGS sequence"/>
</dbReference>
<reference evidence="2" key="1">
    <citation type="journal article" date="2017" name="Front. Plant Sci.">
        <title>Climate Clever Clovers: New Paradigm to Reduce the Environmental Footprint of Ruminants by Breeding Low Methanogenic Forages Utilizing Haplotype Variation.</title>
        <authorList>
            <person name="Kaur P."/>
            <person name="Appels R."/>
            <person name="Bayer P.E."/>
            <person name="Keeble-Gagnere G."/>
            <person name="Wang J."/>
            <person name="Hirakawa H."/>
            <person name="Shirasawa K."/>
            <person name="Vercoe P."/>
            <person name="Stefanova K."/>
            <person name="Durmic Z."/>
            <person name="Nichols P."/>
            <person name="Revell C."/>
            <person name="Isobe S.N."/>
            <person name="Edwards D."/>
            <person name="Erskine W."/>
        </authorList>
    </citation>
    <scope>NUCLEOTIDE SEQUENCE [LARGE SCALE GENOMIC DNA]</scope>
    <source>
        <strain evidence="2">cv. Daliak</strain>
    </source>
</reference>
<dbReference type="OrthoDB" id="408631at2759"/>
<keyword evidence="2" id="KW-1185">Reference proteome</keyword>
<evidence type="ECO:0000313" key="2">
    <source>
        <dbReference type="Proteomes" id="UP000242715"/>
    </source>
</evidence>
<proteinExistence type="predicted"/>
<sequence length="84" mass="9475">MVNPCAPGAPSLATLGCSKILVTITDKDEFKDRDILYYESVKRSEWQGQVELFEGGDEAHGFQIFKPETDRAKHMIKRLASFLV</sequence>
<evidence type="ECO:0008006" key="3">
    <source>
        <dbReference type="Google" id="ProtNLM"/>
    </source>
</evidence>
<accession>A0A2Z6N0E9</accession>
<evidence type="ECO:0000313" key="1">
    <source>
        <dbReference type="EMBL" id="GAU24879.1"/>
    </source>
</evidence>
<dbReference type="EMBL" id="DF973298">
    <property type="protein sequence ID" value="GAU24879.1"/>
    <property type="molecule type" value="Genomic_DNA"/>
</dbReference>
<organism evidence="1 2">
    <name type="scientific">Trifolium subterraneum</name>
    <name type="common">Subterranean clover</name>
    <dbReference type="NCBI Taxonomy" id="3900"/>
    <lineage>
        <taxon>Eukaryota</taxon>
        <taxon>Viridiplantae</taxon>
        <taxon>Streptophyta</taxon>
        <taxon>Embryophyta</taxon>
        <taxon>Tracheophyta</taxon>
        <taxon>Spermatophyta</taxon>
        <taxon>Magnoliopsida</taxon>
        <taxon>eudicotyledons</taxon>
        <taxon>Gunneridae</taxon>
        <taxon>Pentapetalae</taxon>
        <taxon>rosids</taxon>
        <taxon>fabids</taxon>
        <taxon>Fabales</taxon>
        <taxon>Fabaceae</taxon>
        <taxon>Papilionoideae</taxon>
        <taxon>50 kb inversion clade</taxon>
        <taxon>NPAAA clade</taxon>
        <taxon>Hologalegina</taxon>
        <taxon>IRL clade</taxon>
        <taxon>Trifolieae</taxon>
        <taxon>Trifolium</taxon>
    </lineage>
</organism>
<gene>
    <name evidence="1" type="ORF">TSUD_116030</name>
</gene>
<protein>
    <recommendedName>
        <fullName evidence="3">Alpha/beta hydrolase fold-3 domain-containing protein</fullName>
    </recommendedName>
</protein>
<name>A0A2Z6N0E9_TRISU</name>
<dbReference type="AlphaFoldDB" id="A0A2Z6N0E9"/>
<dbReference type="InterPro" id="IPR029058">
    <property type="entry name" value="AB_hydrolase_fold"/>
</dbReference>
<dbReference type="Gene3D" id="3.40.50.1820">
    <property type="entry name" value="alpha/beta hydrolase"/>
    <property type="match status" value="1"/>
</dbReference>